<dbReference type="Proteomes" id="UP001489719">
    <property type="component" value="Unassembled WGS sequence"/>
</dbReference>
<evidence type="ECO:0000313" key="2">
    <source>
        <dbReference type="Proteomes" id="UP001489719"/>
    </source>
</evidence>
<gene>
    <name evidence="1" type="ORF">V1517DRAFT_311744</name>
</gene>
<keyword evidence="2" id="KW-1185">Reference proteome</keyword>
<evidence type="ECO:0000313" key="1">
    <source>
        <dbReference type="EMBL" id="KAK9326423.1"/>
    </source>
</evidence>
<name>A0ACC3U1S0_9ASCO</name>
<proteinExistence type="predicted"/>
<reference evidence="2" key="1">
    <citation type="journal article" date="2024" name="Front. Bioeng. Biotechnol.">
        <title>Genome-scale model development and genomic sequencing of the oleaginous clade Lipomyces.</title>
        <authorList>
            <person name="Czajka J.J."/>
            <person name="Han Y."/>
            <person name="Kim J."/>
            <person name="Mondo S.J."/>
            <person name="Hofstad B.A."/>
            <person name="Robles A."/>
            <person name="Haridas S."/>
            <person name="Riley R."/>
            <person name="LaButti K."/>
            <person name="Pangilinan J."/>
            <person name="Andreopoulos W."/>
            <person name="Lipzen A."/>
            <person name="Yan J."/>
            <person name="Wang M."/>
            <person name="Ng V."/>
            <person name="Grigoriev I.V."/>
            <person name="Spatafora J.W."/>
            <person name="Magnuson J.K."/>
            <person name="Baker S.E."/>
            <person name="Pomraning K.R."/>
        </authorList>
    </citation>
    <scope>NUCLEOTIDE SEQUENCE [LARGE SCALE GENOMIC DNA]</scope>
    <source>
        <strain evidence="2">CBS 10300</strain>
    </source>
</reference>
<protein>
    <submittedName>
        <fullName evidence="1">Bestrophin, RFP-TM, chloride channel-domain-containing protein</fullName>
    </submittedName>
</protein>
<accession>A0ACC3U1S0</accession>
<sequence length="871" mass="98252">MDTRRLFRTHTSSTLNSDISSAGFFAERSPPPVTNEDPRPDTHRQWLSPTDVNDANKDCVDPLSATDGHKKGRRSRSRSRRHAKMDHIPDRNASRRESFTDDFADETSNKTAKRRFPTFRTKLLEWEIDQFLNAKVHDDPFARSALPYALRFRGSIFWNLFPQLLIVGSWATLIVCISQLKTNLGVSTVLITVLGFVTGLALSFRVNTAYERYNEGRKYWAQLTVTIRNFSRYVWFQIPLRKGKEKSDILMKVTCLKLLIGFAIALKHHLREELGTDYDDLKPFVAYLPTYARKRAELAEIEAKRKQAAKESREAEFERLQAMEETLRSATVGNPVSPTEPGLVALSSTSTGGPPALHRRGTLLRTIQTSNDIKSKIVNQWFPINPKLSEYLLDREDRISRATVMHGNLPLEILQFLAYYCREMQVDQGILTPSEISFFFTQTNTLTDILTGTERILRTPLPLAYNILCNQLAWIFVLMLPFQLVSALDWVAIPATVIAGYVILGLAAIGLEIENPFGFDPNDLDLNRYCQTISVEVSMVMSYVPYASSSAWMRDSLNKPLAPVYTGDFEKCEKELELEDMFRILQQTVEDPSKRWHKNVDKYQSNRRTMEEKKDEKKEKPTTSVEVDGDKVADVTKKPHRPSVSSSLRSAVSGNTTSISPVTSPILDSNVISSAVMGRPRRPTYERRQQSIILEDEEEEGEKAPEITVSRSSKSDRKNKAESDNEPEPDGSDDESDDDGSESTGEEDPLQEAQKHLPRLALTVSQLSALPPDVTRDERMWSPSAHSKFSVQYSPQLSSSTSTGVRSPVSPNALEADNSAIRTDIPTAFTVSSEDSTYADNDDSTKPKSYDLNNEDDAKEIYESLNSAKLL</sequence>
<organism evidence="1 2">
    <name type="scientific">Lipomyces orientalis</name>
    <dbReference type="NCBI Taxonomy" id="1233043"/>
    <lineage>
        <taxon>Eukaryota</taxon>
        <taxon>Fungi</taxon>
        <taxon>Dikarya</taxon>
        <taxon>Ascomycota</taxon>
        <taxon>Saccharomycotina</taxon>
        <taxon>Lipomycetes</taxon>
        <taxon>Lipomycetales</taxon>
        <taxon>Lipomycetaceae</taxon>
        <taxon>Lipomyces</taxon>
    </lineage>
</organism>
<dbReference type="EMBL" id="MU970034">
    <property type="protein sequence ID" value="KAK9326423.1"/>
    <property type="molecule type" value="Genomic_DNA"/>
</dbReference>
<comment type="caution">
    <text evidence="1">The sequence shown here is derived from an EMBL/GenBank/DDBJ whole genome shotgun (WGS) entry which is preliminary data.</text>
</comment>